<feature type="compositionally biased region" description="Acidic residues" evidence="2">
    <location>
        <begin position="588"/>
        <end position="605"/>
    </location>
</feature>
<gene>
    <name evidence="3" type="ORF">FQN60_016435</name>
</gene>
<feature type="region of interest" description="Disordered" evidence="2">
    <location>
        <begin position="208"/>
        <end position="239"/>
    </location>
</feature>
<dbReference type="GO" id="GO:0090734">
    <property type="term" value="C:site of DNA damage"/>
    <property type="evidence" value="ECO:0007669"/>
    <property type="project" value="TreeGrafter"/>
</dbReference>
<feature type="compositionally biased region" description="Low complexity" evidence="2">
    <location>
        <begin position="461"/>
        <end position="477"/>
    </location>
</feature>
<feature type="region of interest" description="Disordered" evidence="2">
    <location>
        <begin position="413"/>
        <end position="489"/>
    </location>
</feature>
<evidence type="ECO:0000313" key="3">
    <source>
        <dbReference type="EMBL" id="KAA8587573.1"/>
    </source>
</evidence>
<evidence type="ECO:0008006" key="5">
    <source>
        <dbReference type="Google" id="ProtNLM"/>
    </source>
</evidence>
<sequence>MMRFILDCLRTPRARNPKDEGVARAAMEERAVQQEKIEESWEGGHDAGKADWKNECSLSSLLKHSCLLCWSSPRNTDVVETDERVLAKATEIRELENAVAVENLELQEQQSDRKELEETLVKLETQKETLVQQIKATRQLCYEESQQEYERELARVRWRLKRLRDEVKLAKRKVQEAGERDTPLQDSIRQSYEEILQEEHTLYSLSGGAVTPESQLEESTSPADTTEDDPLPMRPWGRSQSLPAYADLIMRASGSSFCNNLANTREEADDSGTSSPKEDLEEGAINNEGEKEREMEESTMNPNPVSQLDFYQADPFAHCQSDRGFASDPFKGSDPFAADILFPDANIGTDDGAGNVGDEADTSLSCAENKASTGTQCFESEFPDEDSDIEISYSREDLDAIAVVDDSCGFKPIQSSSEELGPEPIQGWRSHGQYSIESDPNGYELDLGTVSPPSDIEEQSLGSLAGGATTEATAGLEQGLGSGSASALPELDETVLVKRNWTGDIEQTVSCYVTSSEGAESVGNIEESAQNPATPQNSPDSQNLFIQPDTDHNRELSFELSYEQTSQSSFDPYGFKLSPEHSSHTLLDPDEVELSPEPSENDLNFDPEPSSSQSDQLNTDCYGFDITSSQIARDSDPYGFKLSPEEENQEVLDLCGHDNQEAMDFCPHDNTEQIEPCYYSNQEVLDPHIHENQEVLERCSHSNEGPLDLCNNGNQELLEPSSFDDTGLVSNENQEFLDLCSHDNQEVVEPCCNTTSEDLLEPCSYDNREVLEPCRHGNRELLDFSSPENQEVLDLDSHGNQDLVDFGSKENQEVLDLGSHGNQDFLDFCSKENQEVPVSGSHGNQELLDLGSNENQESPDLSSHDNQEVLDLLSKDILPEANNNQRIVDPELHVSSTNNSSDSDLASEDLLGLELGYSRSRATNKTNTSTADTLNMAISNMSANRDIAPSNVPASRNLLEGDLGSVFGAGGYIGCPDVADDLEPLARRQANPVAEPVRPVRPVRPPRPSLRVSQGEGSVPDSGHRPEVIAHQPTLMGGLPCQQGSHDHNGNPRDKVNDERSKRTSDKMDTEGGGMKEG</sequence>
<name>A0A5J5D3D7_9PERO</name>
<dbReference type="PANTHER" id="PTHR46569:SF1">
    <property type="entry name" value="E3 UBIQUITIN-PROTEIN LIGASE RFWD3-RELATED"/>
    <property type="match status" value="1"/>
</dbReference>
<feature type="region of interest" description="Disordered" evidence="2">
    <location>
        <begin position="514"/>
        <end position="620"/>
    </location>
</feature>
<accession>A0A5J5D3D7</accession>
<feature type="compositionally biased region" description="Polar residues" evidence="2">
    <location>
        <begin position="527"/>
        <end position="545"/>
    </location>
</feature>
<evidence type="ECO:0000313" key="4">
    <source>
        <dbReference type="Proteomes" id="UP000327493"/>
    </source>
</evidence>
<feature type="compositionally biased region" description="Polar residues" evidence="2">
    <location>
        <begin position="609"/>
        <end position="619"/>
    </location>
</feature>
<protein>
    <recommendedName>
        <fullName evidence="5">Epidermal growth factor receptor substrate 15</fullName>
    </recommendedName>
</protein>
<dbReference type="PANTHER" id="PTHR46569">
    <property type="entry name" value="E3 UBIQUITIN-PROTEIN LIGASE TRAIP"/>
    <property type="match status" value="1"/>
</dbReference>
<feature type="coiled-coil region" evidence="1">
    <location>
        <begin position="92"/>
        <end position="180"/>
    </location>
</feature>
<feature type="region of interest" description="Disordered" evidence="2">
    <location>
        <begin position="264"/>
        <end position="313"/>
    </location>
</feature>
<feature type="compositionally biased region" description="Polar residues" evidence="2">
    <location>
        <begin position="852"/>
        <end position="861"/>
    </location>
</feature>
<dbReference type="Proteomes" id="UP000327493">
    <property type="component" value="Chromosome 12"/>
</dbReference>
<proteinExistence type="predicted"/>
<dbReference type="AlphaFoldDB" id="A0A5J5D3D7"/>
<reference evidence="3 4" key="1">
    <citation type="submission" date="2019-08" db="EMBL/GenBank/DDBJ databases">
        <title>A chromosome-level genome assembly, high-density linkage maps, and genome scans reveal the genomic architecture of hybrid incompatibilities underlying speciation via character displacement in darters (Percidae: Etheostominae).</title>
        <authorList>
            <person name="Moran R.L."/>
            <person name="Catchen J.M."/>
            <person name="Fuller R.C."/>
        </authorList>
    </citation>
    <scope>NUCLEOTIDE SEQUENCE [LARGE SCALE GENOMIC DNA]</scope>
    <source>
        <strain evidence="3">EspeVRDwgs_2016</strain>
        <tissue evidence="3">Muscle</tissue>
    </source>
</reference>
<evidence type="ECO:0000256" key="2">
    <source>
        <dbReference type="SAM" id="MobiDB-lite"/>
    </source>
</evidence>
<dbReference type="GO" id="GO:0061630">
    <property type="term" value="F:ubiquitin protein ligase activity"/>
    <property type="evidence" value="ECO:0007669"/>
    <property type="project" value="TreeGrafter"/>
</dbReference>
<evidence type="ECO:0000256" key="1">
    <source>
        <dbReference type="SAM" id="Coils"/>
    </source>
</evidence>
<comment type="caution">
    <text evidence="3">The sequence shown here is derived from an EMBL/GenBank/DDBJ whole genome shotgun (WGS) entry which is preliminary data.</text>
</comment>
<keyword evidence="1" id="KW-0175">Coiled coil</keyword>
<feature type="region of interest" description="Disordered" evidence="2">
    <location>
        <begin position="835"/>
        <end position="865"/>
    </location>
</feature>
<dbReference type="InterPro" id="IPR052639">
    <property type="entry name" value="TRAIP_ubiq-protein_ligase"/>
</dbReference>
<dbReference type="EMBL" id="VOFY01000012">
    <property type="protein sequence ID" value="KAA8587573.1"/>
    <property type="molecule type" value="Genomic_DNA"/>
</dbReference>
<feature type="compositionally biased region" description="Polar residues" evidence="2">
    <location>
        <begin position="212"/>
        <end position="224"/>
    </location>
</feature>
<feature type="region of interest" description="Disordered" evidence="2">
    <location>
        <begin position="989"/>
        <end position="1078"/>
    </location>
</feature>
<feature type="region of interest" description="Disordered" evidence="2">
    <location>
        <begin position="884"/>
        <end position="905"/>
    </location>
</feature>
<organism evidence="3 4">
    <name type="scientific">Etheostoma spectabile</name>
    <name type="common">orangethroat darter</name>
    <dbReference type="NCBI Taxonomy" id="54343"/>
    <lineage>
        <taxon>Eukaryota</taxon>
        <taxon>Metazoa</taxon>
        <taxon>Chordata</taxon>
        <taxon>Craniata</taxon>
        <taxon>Vertebrata</taxon>
        <taxon>Euteleostomi</taxon>
        <taxon>Actinopterygii</taxon>
        <taxon>Neopterygii</taxon>
        <taxon>Teleostei</taxon>
        <taxon>Neoteleostei</taxon>
        <taxon>Acanthomorphata</taxon>
        <taxon>Eupercaria</taxon>
        <taxon>Perciformes</taxon>
        <taxon>Percoidei</taxon>
        <taxon>Percidae</taxon>
        <taxon>Etheostomatinae</taxon>
        <taxon>Etheostoma</taxon>
    </lineage>
</organism>
<keyword evidence="4" id="KW-1185">Reference proteome</keyword>
<feature type="compositionally biased region" description="Basic and acidic residues" evidence="2">
    <location>
        <begin position="1045"/>
        <end position="1078"/>
    </location>
</feature>
<dbReference type="GO" id="GO:0016567">
    <property type="term" value="P:protein ubiquitination"/>
    <property type="evidence" value="ECO:0007669"/>
    <property type="project" value="TreeGrafter"/>
</dbReference>
<dbReference type="GO" id="GO:0005634">
    <property type="term" value="C:nucleus"/>
    <property type="evidence" value="ECO:0007669"/>
    <property type="project" value="TreeGrafter"/>
</dbReference>
<dbReference type="GO" id="GO:0031297">
    <property type="term" value="P:replication fork processing"/>
    <property type="evidence" value="ECO:0007669"/>
    <property type="project" value="TreeGrafter"/>
</dbReference>